<feature type="binding site" evidence="1">
    <location>
        <position position="57"/>
    </location>
    <ligand>
        <name>substrate</name>
    </ligand>
</feature>
<dbReference type="RefSeq" id="WP_141779439.1">
    <property type="nucleotide sequence ID" value="NZ_VFOV01000001.1"/>
</dbReference>
<dbReference type="InterPro" id="IPR029033">
    <property type="entry name" value="His_PPase_superfam"/>
</dbReference>
<dbReference type="PANTHER" id="PTHR48100:SF15">
    <property type="entry name" value="SEDOHEPTULOSE 1,7-BISPHOSPHATASE"/>
    <property type="match status" value="1"/>
</dbReference>
<dbReference type="AlphaFoldDB" id="A0A543A421"/>
<dbReference type="InterPro" id="IPR013078">
    <property type="entry name" value="His_Pase_superF_clade-1"/>
</dbReference>
<evidence type="ECO:0000313" key="3">
    <source>
        <dbReference type="Proteomes" id="UP000320209"/>
    </source>
</evidence>
<proteinExistence type="predicted"/>
<dbReference type="PANTHER" id="PTHR48100">
    <property type="entry name" value="BROAD-SPECIFICITY PHOSPHATASE YOR283W-RELATED"/>
    <property type="match status" value="1"/>
</dbReference>
<dbReference type="SUPFAM" id="SSF53254">
    <property type="entry name" value="Phosphoglycerate mutase-like"/>
    <property type="match status" value="1"/>
</dbReference>
<accession>A0A543A421</accession>
<dbReference type="EMBL" id="VFOV01000001">
    <property type="protein sequence ID" value="TQL67327.1"/>
    <property type="molecule type" value="Genomic_DNA"/>
</dbReference>
<dbReference type="OrthoDB" id="4697614at2"/>
<evidence type="ECO:0000256" key="1">
    <source>
        <dbReference type="PIRSR" id="PIRSR613078-2"/>
    </source>
</evidence>
<dbReference type="GO" id="GO:0070297">
    <property type="term" value="P:regulation of phosphorelay signal transduction system"/>
    <property type="evidence" value="ECO:0007669"/>
    <property type="project" value="TreeGrafter"/>
</dbReference>
<name>A0A543A421_9ACTN</name>
<dbReference type="InterPro" id="IPR050275">
    <property type="entry name" value="PGM_Phosphatase"/>
</dbReference>
<dbReference type="CDD" id="cd07067">
    <property type="entry name" value="HP_PGM_like"/>
    <property type="match status" value="1"/>
</dbReference>
<dbReference type="Gene3D" id="3.40.50.1240">
    <property type="entry name" value="Phosphoglycerate mutase-like"/>
    <property type="match status" value="1"/>
</dbReference>
<reference evidence="2 3" key="1">
    <citation type="submission" date="2019-06" db="EMBL/GenBank/DDBJ databases">
        <title>Sequencing the genomes of 1000 actinobacteria strains.</title>
        <authorList>
            <person name="Klenk H.-P."/>
        </authorList>
    </citation>
    <scope>NUCLEOTIDE SEQUENCE [LARGE SCALE GENOMIC DNA]</scope>
    <source>
        <strain evidence="2 3">DSM 25218</strain>
    </source>
</reference>
<organism evidence="2 3">
    <name type="scientific">Nocardioides albertanoniae</name>
    <dbReference type="NCBI Taxonomy" id="1175486"/>
    <lineage>
        <taxon>Bacteria</taxon>
        <taxon>Bacillati</taxon>
        <taxon>Actinomycetota</taxon>
        <taxon>Actinomycetes</taxon>
        <taxon>Propionibacteriales</taxon>
        <taxon>Nocardioidaceae</taxon>
        <taxon>Nocardioides</taxon>
    </lineage>
</organism>
<dbReference type="Pfam" id="PF00300">
    <property type="entry name" value="His_Phos_1"/>
    <property type="match status" value="1"/>
</dbReference>
<comment type="caution">
    <text evidence="2">The sequence shown here is derived from an EMBL/GenBank/DDBJ whole genome shotgun (WGS) entry which is preliminary data.</text>
</comment>
<sequence>MALYLVRHGTTEWSRNGRHTSRTDLPLLSEGEADAKALAPRLAEQRYAAVLTSPRQRARRTAELAGFPDAVVTDDLVEWDYGDYEGITTEEIQRSDPGWSLWTAPTPGGESADAVQERLGRVVDAARTRAGDTLVFSHGHALCALAAVWLGLPVSEGRLFRLDTATVSMLDAHHEQPVIKRWNG</sequence>
<keyword evidence="3" id="KW-1185">Reference proteome</keyword>
<evidence type="ECO:0000313" key="2">
    <source>
        <dbReference type="EMBL" id="TQL67327.1"/>
    </source>
</evidence>
<gene>
    <name evidence="2" type="ORF">FB381_1201</name>
</gene>
<dbReference type="SMART" id="SM00855">
    <property type="entry name" value="PGAM"/>
    <property type="match status" value="1"/>
</dbReference>
<dbReference type="GO" id="GO:0101006">
    <property type="term" value="F:protein histidine phosphatase activity"/>
    <property type="evidence" value="ECO:0007669"/>
    <property type="project" value="TreeGrafter"/>
</dbReference>
<protein>
    <submittedName>
        <fullName evidence="2">Putative phosphoglycerate mutase</fullName>
    </submittedName>
</protein>
<dbReference type="Proteomes" id="UP000320209">
    <property type="component" value="Unassembled WGS sequence"/>
</dbReference>